<sequence length="140" mass="15565">MTSRRKFIADSCRGCLGLLGLSFIAQSCSTSSNVFKTNATNHVVFVPDTAFTSGLPNVKIRVPEMEFDILLMKEDADYKALYLKCTHEPFGLVQTNNKLVCTAHGSSFDMQGNVLQEPASRPLKKFKTEKIPTGINIYLR</sequence>
<evidence type="ECO:0000259" key="6">
    <source>
        <dbReference type="PROSITE" id="PS51296"/>
    </source>
</evidence>
<evidence type="ECO:0000256" key="2">
    <source>
        <dbReference type="ARBA" id="ARBA00022723"/>
    </source>
</evidence>
<dbReference type="PROSITE" id="PS51296">
    <property type="entry name" value="RIESKE"/>
    <property type="match status" value="1"/>
</dbReference>
<keyword evidence="4" id="KW-0411">Iron-sulfur</keyword>
<accession>A0ABT4UMW7</accession>
<keyword evidence="3" id="KW-0408">Iron</keyword>
<comment type="caution">
    <text evidence="7">The sequence shown here is derived from an EMBL/GenBank/DDBJ whole genome shotgun (WGS) entry which is preliminary data.</text>
</comment>
<dbReference type="Gene3D" id="2.102.10.10">
    <property type="entry name" value="Rieske [2Fe-2S] iron-sulphur domain"/>
    <property type="match status" value="1"/>
</dbReference>
<evidence type="ECO:0000256" key="3">
    <source>
        <dbReference type="ARBA" id="ARBA00023004"/>
    </source>
</evidence>
<evidence type="ECO:0000256" key="1">
    <source>
        <dbReference type="ARBA" id="ARBA00022714"/>
    </source>
</evidence>
<dbReference type="InterPro" id="IPR017941">
    <property type="entry name" value="Rieske_2Fe-2S"/>
</dbReference>
<dbReference type="PROSITE" id="PS51257">
    <property type="entry name" value="PROKAR_LIPOPROTEIN"/>
    <property type="match status" value="1"/>
</dbReference>
<feature type="domain" description="Rieske" evidence="6">
    <location>
        <begin position="47"/>
        <end position="137"/>
    </location>
</feature>
<feature type="signal peptide" evidence="5">
    <location>
        <begin position="1"/>
        <end position="27"/>
    </location>
</feature>
<keyword evidence="5" id="KW-0732">Signal</keyword>
<evidence type="ECO:0000313" key="7">
    <source>
        <dbReference type="EMBL" id="MDA3616191.1"/>
    </source>
</evidence>
<gene>
    <name evidence="7" type="ORF">O3P16_15345</name>
</gene>
<reference evidence="7 8" key="1">
    <citation type="submission" date="2022-12" db="EMBL/GenBank/DDBJ databases">
        <title>Chitinophagaceae gen. sp. nov., a new member of the family Chitinophagaceae, isolated from soil in a chemical factory.</title>
        <authorList>
            <person name="Ke Z."/>
        </authorList>
    </citation>
    <scope>NUCLEOTIDE SEQUENCE [LARGE SCALE GENOMIC DNA]</scope>
    <source>
        <strain evidence="7 8">LY-5</strain>
    </source>
</reference>
<dbReference type="Proteomes" id="UP001210231">
    <property type="component" value="Unassembled WGS sequence"/>
</dbReference>
<dbReference type="Pfam" id="PF00355">
    <property type="entry name" value="Rieske"/>
    <property type="match status" value="1"/>
</dbReference>
<feature type="chain" id="PRO_5046625940" evidence="5">
    <location>
        <begin position="28"/>
        <end position="140"/>
    </location>
</feature>
<name>A0ABT4UMW7_9BACT</name>
<organism evidence="7 8">
    <name type="scientific">Polluticaenibacter yanchengensis</name>
    <dbReference type="NCBI Taxonomy" id="3014562"/>
    <lineage>
        <taxon>Bacteria</taxon>
        <taxon>Pseudomonadati</taxon>
        <taxon>Bacteroidota</taxon>
        <taxon>Chitinophagia</taxon>
        <taxon>Chitinophagales</taxon>
        <taxon>Chitinophagaceae</taxon>
        <taxon>Polluticaenibacter</taxon>
    </lineage>
</organism>
<keyword evidence="2" id="KW-0479">Metal-binding</keyword>
<dbReference type="SUPFAM" id="SSF50022">
    <property type="entry name" value="ISP domain"/>
    <property type="match status" value="1"/>
</dbReference>
<evidence type="ECO:0000256" key="5">
    <source>
        <dbReference type="SAM" id="SignalP"/>
    </source>
</evidence>
<evidence type="ECO:0000313" key="8">
    <source>
        <dbReference type="Proteomes" id="UP001210231"/>
    </source>
</evidence>
<dbReference type="EMBL" id="JAQGEF010000024">
    <property type="protein sequence ID" value="MDA3616191.1"/>
    <property type="molecule type" value="Genomic_DNA"/>
</dbReference>
<dbReference type="RefSeq" id="WP_407032521.1">
    <property type="nucleotide sequence ID" value="NZ_JAQGEF010000024.1"/>
</dbReference>
<protein>
    <submittedName>
        <fullName evidence="7">Rieske 2Fe-2S domain-containing protein</fullName>
    </submittedName>
</protein>
<keyword evidence="8" id="KW-1185">Reference proteome</keyword>
<evidence type="ECO:0000256" key="4">
    <source>
        <dbReference type="ARBA" id="ARBA00023014"/>
    </source>
</evidence>
<keyword evidence="1" id="KW-0001">2Fe-2S</keyword>
<dbReference type="InterPro" id="IPR036922">
    <property type="entry name" value="Rieske_2Fe-2S_sf"/>
</dbReference>
<proteinExistence type="predicted"/>